<evidence type="ECO:0000313" key="2">
    <source>
        <dbReference type="Proteomes" id="UP000639772"/>
    </source>
</evidence>
<name>A0A835R5N1_VANPL</name>
<comment type="caution">
    <text evidence="1">The sequence shown here is derived from an EMBL/GenBank/DDBJ whole genome shotgun (WGS) entry which is preliminary data.</text>
</comment>
<dbReference type="Proteomes" id="UP000639772">
    <property type="component" value="Unassembled WGS sequence"/>
</dbReference>
<organism evidence="1 2">
    <name type="scientific">Vanilla planifolia</name>
    <name type="common">Vanilla</name>
    <dbReference type="NCBI Taxonomy" id="51239"/>
    <lineage>
        <taxon>Eukaryota</taxon>
        <taxon>Viridiplantae</taxon>
        <taxon>Streptophyta</taxon>
        <taxon>Embryophyta</taxon>
        <taxon>Tracheophyta</taxon>
        <taxon>Spermatophyta</taxon>
        <taxon>Magnoliopsida</taxon>
        <taxon>Liliopsida</taxon>
        <taxon>Asparagales</taxon>
        <taxon>Orchidaceae</taxon>
        <taxon>Vanilloideae</taxon>
        <taxon>Vanilleae</taxon>
        <taxon>Vanilla</taxon>
    </lineage>
</organism>
<gene>
    <name evidence="1" type="ORF">HPP92_008085</name>
</gene>
<dbReference type="PANTHER" id="PTHR31923">
    <property type="entry name" value="BSD DOMAIN-CONTAINING PROTEIN"/>
    <property type="match status" value="1"/>
</dbReference>
<accession>A0A835R5N1</accession>
<proteinExistence type="predicted"/>
<dbReference type="EMBL" id="JADCNM010000004">
    <property type="protein sequence ID" value="KAG0485990.1"/>
    <property type="molecule type" value="Genomic_DNA"/>
</dbReference>
<reference evidence="1 2" key="1">
    <citation type="journal article" date="2020" name="Nat. Food">
        <title>A phased Vanilla planifolia genome enables genetic improvement of flavour and production.</title>
        <authorList>
            <person name="Hasing T."/>
            <person name="Tang H."/>
            <person name="Brym M."/>
            <person name="Khazi F."/>
            <person name="Huang T."/>
            <person name="Chambers A.H."/>
        </authorList>
    </citation>
    <scope>NUCLEOTIDE SEQUENCE [LARGE SCALE GENOMIC DNA]</scope>
    <source>
        <tissue evidence="1">Leaf</tissue>
    </source>
</reference>
<dbReference type="AlphaFoldDB" id="A0A835R5N1"/>
<protein>
    <submittedName>
        <fullName evidence="1">Uncharacterized protein</fullName>
    </submittedName>
</protein>
<dbReference type="OrthoDB" id="1748766at2759"/>
<sequence>MSWLSSLGISMKPNSFGLGDVDEVHGVSSETGASAKHGVSKVNEPIKLGSPSREDLSEFTEPLSNKFLAVASLGPHPTSPYALVLSKLSNKVNVNEISKIASSFLPLGQVDTNEYLEEEYEDDLLISDVFGVTDEVLAFATNIACHPETWLDYPLLSEDESCDDKE</sequence>
<dbReference type="PANTHER" id="PTHR31923:SF4">
    <property type="entry name" value="BSD DOMAIN-CONTAINING PROTEIN"/>
    <property type="match status" value="1"/>
</dbReference>
<evidence type="ECO:0000313" key="1">
    <source>
        <dbReference type="EMBL" id="KAG0485990.1"/>
    </source>
</evidence>